<keyword evidence="2" id="KW-1185">Reference proteome</keyword>
<sequence>MGSYDVVVDMGWESVRADARVWSAGLSELHGRFVHRFSRVEPRESALAYMRGLVAPLERKNGWVRHEAPCDRVGVRDPHRRAVAAAG</sequence>
<protein>
    <submittedName>
        <fullName evidence="1">Uncharacterized protein</fullName>
    </submittedName>
</protein>
<evidence type="ECO:0000313" key="2">
    <source>
        <dbReference type="Proteomes" id="UP000660554"/>
    </source>
</evidence>
<comment type="caution">
    <text evidence="1">The sequence shown here is derived from an EMBL/GenBank/DDBJ whole genome shotgun (WGS) entry which is preliminary data.</text>
</comment>
<proteinExistence type="predicted"/>
<dbReference type="EMBL" id="BNDV01000008">
    <property type="protein sequence ID" value="GHI14291.1"/>
    <property type="molecule type" value="Genomic_DNA"/>
</dbReference>
<gene>
    <name evidence="1" type="ORF">Scinn_37540</name>
</gene>
<name>A0ABQ3NND9_STRVG</name>
<evidence type="ECO:0000313" key="1">
    <source>
        <dbReference type="EMBL" id="GHI14291.1"/>
    </source>
</evidence>
<organism evidence="1 2">
    <name type="scientific">Streptomyces virginiae</name>
    <name type="common">Streptomyces cinnamonensis</name>
    <dbReference type="NCBI Taxonomy" id="1961"/>
    <lineage>
        <taxon>Bacteria</taxon>
        <taxon>Bacillati</taxon>
        <taxon>Actinomycetota</taxon>
        <taxon>Actinomycetes</taxon>
        <taxon>Kitasatosporales</taxon>
        <taxon>Streptomycetaceae</taxon>
        <taxon>Streptomyces</taxon>
    </lineage>
</organism>
<accession>A0ABQ3NND9</accession>
<dbReference type="Proteomes" id="UP000660554">
    <property type="component" value="Unassembled WGS sequence"/>
</dbReference>
<reference evidence="2" key="1">
    <citation type="submission" date="2020-09" db="EMBL/GenBank/DDBJ databases">
        <title>Whole genome shotgun sequence of Streptomyces cinnamonensis NBRC 15873.</title>
        <authorList>
            <person name="Komaki H."/>
            <person name="Tamura T."/>
        </authorList>
    </citation>
    <scope>NUCLEOTIDE SEQUENCE [LARGE SCALE GENOMIC DNA]</scope>
    <source>
        <strain evidence="2">NBRC 15873</strain>
    </source>
</reference>